<dbReference type="InterPro" id="IPR003660">
    <property type="entry name" value="HAMP_dom"/>
</dbReference>
<keyword evidence="13 14" id="KW-0472">Membrane</keyword>
<dbReference type="InterPro" id="IPR005467">
    <property type="entry name" value="His_kinase_dom"/>
</dbReference>
<dbReference type="CDD" id="cd06225">
    <property type="entry name" value="HAMP"/>
    <property type="match status" value="1"/>
</dbReference>
<evidence type="ECO:0000313" key="20">
    <source>
        <dbReference type="Proteomes" id="UP000288943"/>
    </source>
</evidence>
<dbReference type="InterPro" id="IPR000014">
    <property type="entry name" value="PAS"/>
</dbReference>
<keyword evidence="4" id="KW-1003">Cell membrane</keyword>
<keyword evidence="7 14" id="KW-0812">Transmembrane</keyword>
<dbReference type="PROSITE" id="PS50112">
    <property type="entry name" value="PAS"/>
    <property type="match status" value="1"/>
</dbReference>
<dbReference type="InterPro" id="IPR004358">
    <property type="entry name" value="Sig_transdc_His_kin-like_C"/>
</dbReference>
<dbReference type="Pfam" id="PF08448">
    <property type="entry name" value="PAS_4"/>
    <property type="match status" value="1"/>
</dbReference>
<dbReference type="GO" id="GO:0007234">
    <property type="term" value="P:osmosensory signaling via phosphorelay pathway"/>
    <property type="evidence" value="ECO:0007669"/>
    <property type="project" value="TreeGrafter"/>
</dbReference>
<dbReference type="InterPro" id="IPR003594">
    <property type="entry name" value="HATPase_dom"/>
</dbReference>
<dbReference type="SMART" id="SM00387">
    <property type="entry name" value="HATPase_c"/>
    <property type="match status" value="1"/>
</dbReference>
<feature type="transmembrane region" description="Helical" evidence="14">
    <location>
        <begin position="6"/>
        <end position="28"/>
    </location>
</feature>
<dbReference type="NCBIfam" id="TIGR00229">
    <property type="entry name" value="sensory_box"/>
    <property type="match status" value="1"/>
</dbReference>
<dbReference type="RefSeq" id="WP_042231146.1">
    <property type="nucleotide sequence ID" value="NZ_CP026520.1"/>
</dbReference>
<dbReference type="Gene3D" id="3.30.565.10">
    <property type="entry name" value="Histidine kinase-like ATPase, C-terminal domain"/>
    <property type="match status" value="1"/>
</dbReference>
<dbReference type="GO" id="GO:0000156">
    <property type="term" value="F:phosphorelay response regulator activity"/>
    <property type="evidence" value="ECO:0007669"/>
    <property type="project" value="TreeGrafter"/>
</dbReference>
<dbReference type="PROSITE" id="PS50885">
    <property type="entry name" value="HAMP"/>
    <property type="match status" value="1"/>
</dbReference>
<dbReference type="GO" id="GO:0030295">
    <property type="term" value="F:protein kinase activator activity"/>
    <property type="evidence" value="ECO:0007669"/>
    <property type="project" value="TreeGrafter"/>
</dbReference>
<sequence length="599" mass="67560">MLKFRARLTLILMLMIGVSMLIAGIFMAKLLEDSHIKELEANLVRELRVIEMTGDWNKAGDLAFLVPYYTSQTKRLKEFTDARVTYIREDGKVLGDSDENPEELDNHAGRSEIQEANREGVGYAIRYSDTLKRNMLYAAIPVKTAGGEKTGYLRLAISLEQVENTIRHLWLFLLIGLGILFLIAGVTSYRIARGLTRPIENITNVAKQITNRNYKARVETKSLDEVGQLGQAINRMADSLHMQMNRILENEGRLKGVLENMGSGILMVDRDQRIVLVNRSAEDILGFSSNELYGKKYDEAKQQFELTRLIQECIETNEPIREEIIFYYPSERILEINLSPISQADGEWSGVLVVLHDITAMRRLERMRSEFVANVSHELKTPIAAVKGFSETLLAGALDDKETARSFLQIIFDESERLNRLVGDILELSKIESKRIPLQLSPTHLQSIIQKSLDMMKAEADKKKIALSMNVDEALFLEADEDRLRQILINLMANGINYTPEGGRVSVSAELAGSGTDGEDERIRISIKDTGIGIPKKDLPRIFERFYRVDKARSRSSGGTGLGLSIVKHLVEMHHGTIRVESEVGYGTEFIIELPVIHP</sequence>
<evidence type="ECO:0000256" key="3">
    <source>
        <dbReference type="ARBA" id="ARBA00012438"/>
    </source>
</evidence>
<dbReference type="InterPro" id="IPR035965">
    <property type="entry name" value="PAS-like_dom_sf"/>
</dbReference>
<name>A0A410WTP2_9BACL</name>
<keyword evidence="6" id="KW-0808">Transferase</keyword>
<dbReference type="CDD" id="cd16922">
    <property type="entry name" value="HATPase_EvgS-ArcB-TorS-like"/>
    <property type="match status" value="1"/>
</dbReference>
<dbReference type="Gene3D" id="1.10.287.130">
    <property type="match status" value="1"/>
</dbReference>
<evidence type="ECO:0000256" key="4">
    <source>
        <dbReference type="ARBA" id="ARBA00022475"/>
    </source>
</evidence>
<dbReference type="SUPFAM" id="SSF55785">
    <property type="entry name" value="PYP-like sensor domain (PAS domain)"/>
    <property type="match status" value="1"/>
</dbReference>
<dbReference type="NCBIfam" id="NF046044">
    <property type="entry name" value="PnpS"/>
    <property type="match status" value="1"/>
</dbReference>
<accession>A0A410WTP2</accession>
<dbReference type="PRINTS" id="PR00344">
    <property type="entry name" value="BCTRLSENSOR"/>
</dbReference>
<evidence type="ECO:0000256" key="2">
    <source>
        <dbReference type="ARBA" id="ARBA00004651"/>
    </source>
</evidence>
<dbReference type="SUPFAM" id="SSF158472">
    <property type="entry name" value="HAMP domain-like"/>
    <property type="match status" value="1"/>
</dbReference>
<feature type="transmembrane region" description="Helical" evidence="14">
    <location>
        <begin position="169"/>
        <end position="189"/>
    </location>
</feature>
<evidence type="ECO:0000256" key="13">
    <source>
        <dbReference type="ARBA" id="ARBA00023136"/>
    </source>
</evidence>
<proteinExistence type="predicted"/>
<comment type="subcellular location">
    <subcellularLocation>
        <location evidence="2">Cell membrane</location>
        <topology evidence="2">Multi-pass membrane protein</topology>
    </subcellularLocation>
</comment>
<feature type="domain" description="PAS" evidence="16">
    <location>
        <begin position="250"/>
        <end position="295"/>
    </location>
</feature>
<feature type="domain" description="Histidine kinase" evidence="15">
    <location>
        <begin position="374"/>
        <end position="598"/>
    </location>
</feature>
<evidence type="ECO:0000259" key="16">
    <source>
        <dbReference type="PROSITE" id="PS50112"/>
    </source>
</evidence>
<keyword evidence="12" id="KW-0902">Two-component regulatory system</keyword>
<evidence type="ECO:0000259" key="17">
    <source>
        <dbReference type="PROSITE" id="PS50885"/>
    </source>
</evidence>
<dbReference type="SUPFAM" id="SSF47384">
    <property type="entry name" value="Homodimeric domain of signal transducing histidine kinase"/>
    <property type="match status" value="1"/>
</dbReference>
<dbReference type="CDD" id="cd00130">
    <property type="entry name" value="PAS"/>
    <property type="match status" value="1"/>
</dbReference>
<dbReference type="PROSITE" id="PS50109">
    <property type="entry name" value="HIS_KIN"/>
    <property type="match status" value="1"/>
</dbReference>
<dbReference type="InterPro" id="IPR036890">
    <property type="entry name" value="HATPase_C_sf"/>
</dbReference>
<dbReference type="Gene3D" id="3.30.450.20">
    <property type="entry name" value="PAS domain"/>
    <property type="match status" value="1"/>
</dbReference>
<dbReference type="InterPro" id="IPR013656">
    <property type="entry name" value="PAS_4"/>
</dbReference>
<evidence type="ECO:0000256" key="7">
    <source>
        <dbReference type="ARBA" id="ARBA00022692"/>
    </source>
</evidence>
<dbReference type="FunFam" id="3.30.565.10:FF:000006">
    <property type="entry name" value="Sensor histidine kinase WalK"/>
    <property type="match status" value="1"/>
</dbReference>
<evidence type="ECO:0000256" key="5">
    <source>
        <dbReference type="ARBA" id="ARBA00022553"/>
    </source>
</evidence>
<dbReference type="InterPro" id="IPR036097">
    <property type="entry name" value="HisK_dim/P_sf"/>
</dbReference>
<dbReference type="PANTHER" id="PTHR42878">
    <property type="entry name" value="TWO-COMPONENT HISTIDINE KINASE"/>
    <property type="match status" value="1"/>
</dbReference>
<dbReference type="InterPro" id="IPR003661">
    <property type="entry name" value="HisK_dim/P_dom"/>
</dbReference>
<dbReference type="GO" id="GO:0000155">
    <property type="term" value="F:phosphorelay sensor kinase activity"/>
    <property type="evidence" value="ECO:0007669"/>
    <property type="project" value="InterPro"/>
</dbReference>
<dbReference type="SMART" id="SM00091">
    <property type="entry name" value="PAS"/>
    <property type="match status" value="1"/>
</dbReference>
<evidence type="ECO:0000256" key="9">
    <source>
        <dbReference type="ARBA" id="ARBA00022777"/>
    </source>
</evidence>
<keyword evidence="21" id="KW-1185">Reference proteome</keyword>
<keyword evidence="10" id="KW-0067">ATP-binding</keyword>
<keyword evidence="9 19" id="KW-0418">Kinase</keyword>
<keyword evidence="11 14" id="KW-1133">Transmembrane helix</keyword>
<evidence type="ECO:0000256" key="6">
    <source>
        <dbReference type="ARBA" id="ARBA00022679"/>
    </source>
</evidence>
<evidence type="ECO:0000256" key="10">
    <source>
        <dbReference type="ARBA" id="ARBA00022840"/>
    </source>
</evidence>
<evidence type="ECO:0000313" key="19">
    <source>
        <dbReference type="EMBL" id="QAV17748.1"/>
    </source>
</evidence>
<dbReference type="KEGG" id="pchi:PC41400_08755"/>
<keyword evidence="8" id="KW-0547">Nucleotide-binding</keyword>
<reference evidence="18 21" key="2">
    <citation type="submission" date="2022-05" db="EMBL/GenBank/DDBJ databases">
        <title>Genome Sequencing of Bee-Associated Microbes.</title>
        <authorList>
            <person name="Dunlap C."/>
        </authorList>
    </citation>
    <scope>NUCLEOTIDE SEQUENCE [LARGE SCALE GENOMIC DNA]</scope>
    <source>
        <strain evidence="18 21">NRRL B-23120</strain>
    </source>
</reference>
<dbReference type="SMART" id="SM00304">
    <property type="entry name" value="HAMP"/>
    <property type="match status" value="1"/>
</dbReference>
<dbReference type="FunFam" id="1.10.287.130:FF:000001">
    <property type="entry name" value="Two-component sensor histidine kinase"/>
    <property type="match status" value="1"/>
</dbReference>
<dbReference type="GeneID" id="95374899"/>
<evidence type="ECO:0000256" key="14">
    <source>
        <dbReference type="SAM" id="Phobius"/>
    </source>
</evidence>
<dbReference type="Proteomes" id="UP001527202">
    <property type="component" value="Unassembled WGS sequence"/>
</dbReference>
<dbReference type="Pfam" id="PF02518">
    <property type="entry name" value="HATPase_c"/>
    <property type="match status" value="1"/>
</dbReference>
<dbReference type="Gene3D" id="6.10.340.10">
    <property type="match status" value="1"/>
</dbReference>
<dbReference type="SUPFAM" id="SSF55874">
    <property type="entry name" value="ATPase domain of HSP90 chaperone/DNA topoisomerase II/histidine kinase"/>
    <property type="match status" value="1"/>
</dbReference>
<dbReference type="EMBL" id="CP026520">
    <property type="protein sequence ID" value="QAV17748.1"/>
    <property type="molecule type" value="Genomic_DNA"/>
</dbReference>
<dbReference type="SMART" id="SM00388">
    <property type="entry name" value="HisKA"/>
    <property type="match status" value="1"/>
</dbReference>
<evidence type="ECO:0000313" key="21">
    <source>
        <dbReference type="Proteomes" id="UP001527202"/>
    </source>
</evidence>
<dbReference type="InterPro" id="IPR031967">
    <property type="entry name" value="PhoR_single_Cache-like_dom"/>
</dbReference>
<organism evidence="19 20">
    <name type="scientific">Paenibacillus chitinolyticus</name>
    <dbReference type="NCBI Taxonomy" id="79263"/>
    <lineage>
        <taxon>Bacteria</taxon>
        <taxon>Bacillati</taxon>
        <taxon>Bacillota</taxon>
        <taxon>Bacilli</taxon>
        <taxon>Bacillales</taxon>
        <taxon>Paenibacillaceae</taxon>
        <taxon>Paenibacillus</taxon>
    </lineage>
</organism>
<dbReference type="EMBL" id="JAMDMJ010000032">
    <property type="protein sequence ID" value="MCY9598517.1"/>
    <property type="molecule type" value="Genomic_DNA"/>
</dbReference>
<evidence type="ECO:0000256" key="12">
    <source>
        <dbReference type="ARBA" id="ARBA00023012"/>
    </source>
</evidence>
<evidence type="ECO:0000313" key="18">
    <source>
        <dbReference type="EMBL" id="MCY9598517.1"/>
    </source>
</evidence>
<dbReference type="GO" id="GO:0005524">
    <property type="term" value="F:ATP binding"/>
    <property type="evidence" value="ECO:0007669"/>
    <property type="project" value="UniProtKB-KW"/>
</dbReference>
<dbReference type="InterPro" id="IPR050351">
    <property type="entry name" value="BphY/WalK/GraS-like"/>
</dbReference>
<evidence type="ECO:0000259" key="15">
    <source>
        <dbReference type="PROSITE" id="PS50109"/>
    </source>
</evidence>
<comment type="catalytic activity">
    <reaction evidence="1">
        <text>ATP + protein L-histidine = ADP + protein N-phospho-L-histidine.</text>
        <dbReference type="EC" id="2.7.13.3"/>
    </reaction>
</comment>
<gene>
    <name evidence="18" type="ORF">M5X16_22455</name>
    <name evidence="19" type="ORF">PC41400_08755</name>
</gene>
<evidence type="ECO:0000256" key="11">
    <source>
        <dbReference type="ARBA" id="ARBA00022989"/>
    </source>
</evidence>
<dbReference type="Pfam" id="PF00672">
    <property type="entry name" value="HAMP"/>
    <property type="match status" value="1"/>
</dbReference>
<dbReference type="PANTHER" id="PTHR42878:SF7">
    <property type="entry name" value="SENSOR HISTIDINE KINASE GLRK"/>
    <property type="match status" value="1"/>
</dbReference>
<dbReference type="Pfam" id="PF00512">
    <property type="entry name" value="HisKA"/>
    <property type="match status" value="1"/>
</dbReference>
<dbReference type="OrthoDB" id="9813151at2"/>
<protein>
    <recommendedName>
        <fullName evidence="3">histidine kinase</fullName>
        <ecNumber evidence="3">2.7.13.3</ecNumber>
    </recommendedName>
</protein>
<keyword evidence="5" id="KW-0597">Phosphoprotein</keyword>
<dbReference type="CDD" id="cd00082">
    <property type="entry name" value="HisKA"/>
    <property type="match status" value="1"/>
</dbReference>
<evidence type="ECO:0000256" key="8">
    <source>
        <dbReference type="ARBA" id="ARBA00022741"/>
    </source>
</evidence>
<dbReference type="EC" id="2.7.13.3" evidence="3"/>
<dbReference type="GO" id="GO:0005886">
    <property type="term" value="C:plasma membrane"/>
    <property type="evidence" value="ECO:0007669"/>
    <property type="project" value="UniProtKB-SubCell"/>
</dbReference>
<evidence type="ECO:0000256" key="1">
    <source>
        <dbReference type="ARBA" id="ARBA00000085"/>
    </source>
</evidence>
<dbReference type="Proteomes" id="UP000288943">
    <property type="component" value="Chromosome"/>
</dbReference>
<feature type="domain" description="HAMP" evidence="17">
    <location>
        <begin position="193"/>
        <end position="245"/>
    </location>
</feature>
<reference evidence="19 20" key="1">
    <citation type="submission" date="2018-01" db="EMBL/GenBank/DDBJ databases">
        <title>The whole genome sequencing and assembly of Paenibacillus chitinolyticus KCCM 41400 strain.</title>
        <authorList>
            <person name="Kim J.-Y."/>
            <person name="Park M.-K."/>
            <person name="Lee Y.-J."/>
            <person name="Yi H."/>
            <person name="Bahn Y.-S."/>
            <person name="Kim J.F."/>
            <person name="Lee D.-W."/>
        </authorList>
    </citation>
    <scope>NUCLEOTIDE SEQUENCE [LARGE SCALE GENOMIC DNA]</scope>
    <source>
        <strain evidence="19 20">KCCM 41400</strain>
    </source>
</reference>
<dbReference type="AlphaFoldDB" id="A0A410WTP2"/>
<dbReference type="Pfam" id="PF16736">
    <property type="entry name" value="sCache_like"/>
    <property type="match status" value="1"/>
</dbReference>